<feature type="compositionally biased region" description="Polar residues" evidence="1">
    <location>
        <begin position="115"/>
        <end position="129"/>
    </location>
</feature>
<gene>
    <name evidence="3" type="ORF">H0H81_005192</name>
</gene>
<reference evidence="3" key="2">
    <citation type="submission" date="2021-10" db="EMBL/GenBank/DDBJ databases">
        <title>Phylogenomics reveals ancestral predisposition of the termite-cultivated fungus Termitomyces towards a domesticated lifestyle.</title>
        <authorList>
            <person name="Auxier B."/>
            <person name="Grum-Grzhimaylo A."/>
            <person name="Cardenas M.E."/>
            <person name="Lodge J.D."/>
            <person name="Laessoe T."/>
            <person name="Pedersen O."/>
            <person name="Smith M.E."/>
            <person name="Kuyper T.W."/>
            <person name="Franco-Molano E.A."/>
            <person name="Baroni T.J."/>
            <person name="Aanen D.K."/>
        </authorList>
    </citation>
    <scope>NUCLEOTIDE SEQUENCE</scope>
    <source>
        <strain evidence="3">D49</strain>
    </source>
</reference>
<comment type="caution">
    <text evidence="3">The sequence shown here is derived from an EMBL/GenBank/DDBJ whole genome shotgun (WGS) entry which is preliminary data.</text>
</comment>
<dbReference type="OrthoDB" id="10261556at2759"/>
<evidence type="ECO:0000313" key="4">
    <source>
        <dbReference type="Proteomes" id="UP000717328"/>
    </source>
</evidence>
<evidence type="ECO:0000259" key="2">
    <source>
        <dbReference type="PROSITE" id="PS51194"/>
    </source>
</evidence>
<dbReference type="AlphaFoldDB" id="A0A9P7GFT1"/>
<keyword evidence="4" id="KW-1185">Reference proteome</keyword>
<dbReference type="PROSITE" id="PS51194">
    <property type="entry name" value="HELICASE_CTER"/>
    <property type="match status" value="1"/>
</dbReference>
<feature type="region of interest" description="Disordered" evidence="1">
    <location>
        <begin position="107"/>
        <end position="207"/>
    </location>
</feature>
<proteinExistence type="predicted"/>
<organism evidence="3 4">
    <name type="scientific">Sphagnurus paluster</name>
    <dbReference type="NCBI Taxonomy" id="117069"/>
    <lineage>
        <taxon>Eukaryota</taxon>
        <taxon>Fungi</taxon>
        <taxon>Dikarya</taxon>
        <taxon>Basidiomycota</taxon>
        <taxon>Agaricomycotina</taxon>
        <taxon>Agaricomycetes</taxon>
        <taxon>Agaricomycetidae</taxon>
        <taxon>Agaricales</taxon>
        <taxon>Tricholomatineae</taxon>
        <taxon>Lyophyllaceae</taxon>
        <taxon>Sphagnurus</taxon>
    </lineage>
</organism>
<evidence type="ECO:0000256" key="1">
    <source>
        <dbReference type="SAM" id="MobiDB-lite"/>
    </source>
</evidence>
<dbReference type="InterPro" id="IPR001650">
    <property type="entry name" value="Helicase_C-like"/>
</dbReference>
<dbReference type="EMBL" id="JABCKI010001314">
    <property type="protein sequence ID" value="KAG5649238.1"/>
    <property type="molecule type" value="Genomic_DNA"/>
</dbReference>
<evidence type="ECO:0000313" key="3">
    <source>
        <dbReference type="EMBL" id="KAG5649238.1"/>
    </source>
</evidence>
<accession>A0A9P7GFT1</accession>
<dbReference type="InterPro" id="IPR027417">
    <property type="entry name" value="P-loop_NTPase"/>
</dbReference>
<name>A0A9P7GFT1_9AGAR</name>
<protein>
    <recommendedName>
        <fullName evidence="2">Helicase C-terminal domain-containing protein</fullName>
    </recommendedName>
</protein>
<feature type="compositionally biased region" description="Basic and acidic residues" evidence="1">
    <location>
        <begin position="178"/>
        <end position="189"/>
    </location>
</feature>
<feature type="non-terminal residue" evidence="3">
    <location>
        <position position="219"/>
    </location>
</feature>
<reference evidence="3" key="1">
    <citation type="submission" date="2021-02" db="EMBL/GenBank/DDBJ databases">
        <authorList>
            <person name="Nieuwenhuis M."/>
            <person name="Van De Peppel L.J.J."/>
        </authorList>
    </citation>
    <scope>NUCLEOTIDE SEQUENCE</scope>
    <source>
        <strain evidence="3">D49</strain>
    </source>
</reference>
<dbReference type="Proteomes" id="UP000717328">
    <property type="component" value="Unassembled WGS sequence"/>
</dbReference>
<dbReference type="Gene3D" id="3.40.50.300">
    <property type="entry name" value="P-loop containing nucleotide triphosphate hydrolases"/>
    <property type="match status" value="1"/>
</dbReference>
<sequence>MTSAYGEEEFEKFALGEVWGMAVTDAFGMGLDLPDVEIVVQYRVPGDLCTLWQHFGRAGHAAGLEVTTVLFVEKNHFDQDQDKRKAANIAHRATCKLKRGAAAILQQPSGKRVALTSSINTPTPATKQQPDIDAKDQAEDDSEVEDGNDRDHEDDGDDGETGNGKLGIDQLAVAGGPEDPRGCSDKDQQQHYNSCPPGTSTTNQSKQHILENISVMIRL</sequence>
<feature type="domain" description="Helicase C-terminal" evidence="2">
    <location>
        <begin position="1"/>
        <end position="101"/>
    </location>
</feature>
<feature type="compositionally biased region" description="Polar residues" evidence="1">
    <location>
        <begin position="190"/>
        <end position="207"/>
    </location>
</feature>
<dbReference type="SUPFAM" id="SSF52540">
    <property type="entry name" value="P-loop containing nucleoside triphosphate hydrolases"/>
    <property type="match status" value="1"/>
</dbReference>
<dbReference type="Pfam" id="PF00271">
    <property type="entry name" value="Helicase_C"/>
    <property type="match status" value="1"/>
</dbReference>